<dbReference type="GO" id="GO:0006508">
    <property type="term" value="P:proteolysis"/>
    <property type="evidence" value="ECO:0007669"/>
    <property type="project" value="UniProtKB-KW"/>
</dbReference>
<evidence type="ECO:0000256" key="2">
    <source>
        <dbReference type="ARBA" id="ARBA00022670"/>
    </source>
</evidence>
<organism evidence="9 10">
    <name type="scientific">Mytilus edulis</name>
    <name type="common">Blue mussel</name>
    <dbReference type="NCBI Taxonomy" id="6550"/>
    <lineage>
        <taxon>Eukaryota</taxon>
        <taxon>Metazoa</taxon>
        <taxon>Spiralia</taxon>
        <taxon>Lophotrochozoa</taxon>
        <taxon>Mollusca</taxon>
        <taxon>Bivalvia</taxon>
        <taxon>Autobranchia</taxon>
        <taxon>Pteriomorphia</taxon>
        <taxon>Mytilida</taxon>
        <taxon>Mytiloidea</taxon>
        <taxon>Mytilidae</taxon>
        <taxon>Mytilinae</taxon>
        <taxon>Mytilus</taxon>
    </lineage>
</organism>
<dbReference type="Gene3D" id="3.90.70.10">
    <property type="entry name" value="Cysteine proteinases"/>
    <property type="match status" value="1"/>
</dbReference>
<dbReference type="InterPro" id="IPR000169">
    <property type="entry name" value="Pept_cys_AS"/>
</dbReference>
<dbReference type="InterPro" id="IPR000668">
    <property type="entry name" value="Peptidase_C1A_C"/>
</dbReference>
<evidence type="ECO:0000256" key="4">
    <source>
        <dbReference type="ARBA" id="ARBA00022807"/>
    </source>
</evidence>
<feature type="domain" description="Cathepsin propeptide inhibitor" evidence="8">
    <location>
        <begin position="121"/>
        <end position="178"/>
    </location>
</feature>
<comment type="caution">
    <text evidence="9">The sequence shown here is derived from an EMBL/GenBank/DDBJ whole genome shotgun (WGS) entry which is preliminary data.</text>
</comment>
<dbReference type="Pfam" id="PF08246">
    <property type="entry name" value="Inhibitor_I29"/>
    <property type="match status" value="1"/>
</dbReference>
<dbReference type="PRINTS" id="PR00705">
    <property type="entry name" value="PAPAIN"/>
</dbReference>
<reference evidence="9" key="1">
    <citation type="submission" date="2021-03" db="EMBL/GenBank/DDBJ databases">
        <authorList>
            <person name="Bekaert M."/>
        </authorList>
    </citation>
    <scope>NUCLEOTIDE SEQUENCE</scope>
</reference>
<keyword evidence="4" id="KW-0788">Thiol protease</keyword>
<keyword evidence="5" id="KW-0865">Zymogen</keyword>
<proteinExistence type="inferred from homology"/>
<evidence type="ECO:0000313" key="9">
    <source>
        <dbReference type="EMBL" id="CAG2244592.1"/>
    </source>
</evidence>
<dbReference type="SMART" id="SM00645">
    <property type="entry name" value="Pept_C1"/>
    <property type="match status" value="1"/>
</dbReference>
<dbReference type="SMART" id="SM00848">
    <property type="entry name" value="Inhibitor_I29"/>
    <property type="match status" value="1"/>
</dbReference>
<dbReference type="PROSITE" id="PS00139">
    <property type="entry name" value="THIOL_PROTEASE_CYS"/>
    <property type="match status" value="1"/>
</dbReference>
<dbReference type="InterPro" id="IPR013201">
    <property type="entry name" value="Prot_inhib_I29"/>
</dbReference>
<evidence type="ECO:0000256" key="5">
    <source>
        <dbReference type="ARBA" id="ARBA00023145"/>
    </source>
</evidence>
<comment type="similarity">
    <text evidence="1">Belongs to the peptidase C1 family.</text>
</comment>
<evidence type="ECO:0000313" key="10">
    <source>
        <dbReference type="Proteomes" id="UP000683360"/>
    </source>
</evidence>
<accession>A0A8S3UG10</accession>
<keyword evidence="3 9" id="KW-0378">Hydrolase</keyword>
<dbReference type="InterPro" id="IPR013128">
    <property type="entry name" value="Peptidase_C1A"/>
</dbReference>
<dbReference type="EC" id="3.4.22.41" evidence="9"/>
<dbReference type="Pfam" id="PF00112">
    <property type="entry name" value="Peptidase_C1"/>
    <property type="match status" value="1"/>
</dbReference>
<keyword evidence="6" id="KW-1015">Disulfide bond</keyword>
<sequence length="471" mass="52827">MTEAHDKYIRGILNDDSTNEEQKKPTMGKKFWQYIKSRKKDTVNISTLKNSSGTEVIDSKGKAAILNEQYDSVFTDEDMNTMPSLGNSNIDDIEILRVYGKSERKRALSYPEDEEGANNLFQSWKQEHGKEYKLLGEDFGRFQIFKDNLKLINKLNGMYKGKMTFAANKFADMDPKEFQSKILMPKRRAPTFEPSRYIKSTVNDPLPDSFDWVPKNMVTSVKDQGAAGSCWAFSTVENIEGQWAMAGKPLTNLSVEQVVDCDGMEDIPGKNADCGVFGGWPYLAYQYIIKAGGLSTWSDYPYCSGDTADKHHPEDNCMPCPAPGFNASLCGPPVPYCNMSQSCVAKLNKDKFVNGLQLSSWKAIDQNETVVAEQLMKIGPLSIAINAELLQLYHKGVFEPHHCDPKNLDHAVLLVGFGKEKTLFGEKSFWKVKNSWGPKWGLNGYFQIKRDVGMCGINTQVTTAVLSQPNK</sequence>
<protein>
    <submittedName>
        <fullName evidence="9">CTSF</fullName>
        <ecNumber evidence="9">3.4.22.41</ecNumber>
    </submittedName>
</protein>
<evidence type="ECO:0000256" key="6">
    <source>
        <dbReference type="ARBA" id="ARBA00023157"/>
    </source>
</evidence>
<dbReference type="EMBL" id="CAJPWZ010002741">
    <property type="protein sequence ID" value="CAG2244592.1"/>
    <property type="molecule type" value="Genomic_DNA"/>
</dbReference>
<feature type="domain" description="Peptidase C1A papain C-terminal" evidence="7">
    <location>
        <begin position="206"/>
        <end position="465"/>
    </location>
</feature>
<dbReference type="InterPro" id="IPR025660">
    <property type="entry name" value="Pept_his_AS"/>
</dbReference>
<dbReference type="GO" id="GO:0004197">
    <property type="term" value="F:cysteine-type endopeptidase activity"/>
    <property type="evidence" value="ECO:0007669"/>
    <property type="project" value="UniProtKB-EC"/>
</dbReference>
<dbReference type="Proteomes" id="UP000683360">
    <property type="component" value="Unassembled WGS sequence"/>
</dbReference>
<dbReference type="AlphaFoldDB" id="A0A8S3UG10"/>
<gene>
    <name evidence="9" type="ORF">MEDL_56641</name>
</gene>
<dbReference type="SUPFAM" id="SSF54001">
    <property type="entry name" value="Cysteine proteinases"/>
    <property type="match status" value="1"/>
</dbReference>
<evidence type="ECO:0000259" key="8">
    <source>
        <dbReference type="SMART" id="SM00848"/>
    </source>
</evidence>
<evidence type="ECO:0000259" key="7">
    <source>
        <dbReference type="SMART" id="SM00645"/>
    </source>
</evidence>
<dbReference type="CDD" id="cd02248">
    <property type="entry name" value="Peptidase_C1A"/>
    <property type="match status" value="1"/>
</dbReference>
<dbReference type="PANTHER" id="PTHR12411">
    <property type="entry name" value="CYSTEINE PROTEASE FAMILY C1-RELATED"/>
    <property type="match status" value="1"/>
</dbReference>
<dbReference type="OrthoDB" id="65740at2759"/>
<evidence type="ECO:0000256" key="3">
    <source>
        <dbReference type="ARBA" id="ARBA00022801"/>
    </source>
</evidence>
<keyword evidence="2" id="KW-0645">Protease</keyword>
<keyword evidence="10" id="KW-1185">Reference proteome</keyword>
<name>A0A8S3UG10_MYTED</name>
<dbReference type="InterPro" id="IPR038765">
    <property type="entry name" value="Papain-like_cys_pep_sf"/>
</dbReference>
<evidence type="ECO:0000256" key="1">
    <source>
        <dbReference type="ARBA" id="ARBA00008455"/>
    </source>
</evidence>
<dbReference type="PROSITE" id="PS00639">
    <property type="entry name" value="THIOL_PROTEASE_HIS"/>
    <property type="match status" value="1"/>
</dbReference>
<dbReference type="InterPro" id="IPR039417">
    <property type="entry name" value="Peptidase_C1A_papain-like"/>
</dbReference>